<feature type="region of interest" description="Disordered" evidence="4">
    <location>
        <begin position="1"/>
        <end position="20"/>
    </location>
</feature>
<dbReference type="GO" id="GO:0001731">
    <property type="term" value="P:formation of translation preinitiation complex"/>
    <property type="evidence" value="ECO:0007669"/>
    <property type="project" value="TreeGrafter"/>
</dbReference>
<dbReference type="PATRIC" id="fig|1183438.3.peg.3083"/>
<dbReference type="SUPFAM" id="SSF55159">
    <property type="entry name" value="eIF1-like"/>
    <property type="match status" value="1"/>
</dbReference>
<dbReference type="OrthoDB" id="9792915at2"/>
<dbReference type="RefSeq" id="WP_023174638.1">
    <property type="nucleotide sequence ID" value="NC_022600.1"/>
</dbReference>
<reference evidence="6 7" key="1">
    <citation type="journal article" date="2013" name="PLoS ONE">
        <title>Cultivation and Complete Genome Sequencing of Gloeobacter kilaueensis sp. nov., from a Lava Cave in Kilauea Caldera, Hawai'i.</title>
        <authorList>
            <person name="Saw J.H."/>
            <person name="Schatz M."/>
            <person name="Brown M.V."/>
            <person name="Kunkel D.D."/>
            <person name="Foster J.S."/>
            <person name="Shick H."/>
            <person name="Christensen S."/>
            <person name="Hou S."/>
            <person name="Wan X."/>
            <person name="Donachie S.P."/>
        </authorList>
    </citation>
    <scope>NUCLEOTIDE SEQUENCE [LARGE SCALE GENOMIC DNA]</scope>
    <source>
        <strain evidence="7">JS</strain>
    </source>
</reference>
<dbReference type="KEGG" id="glj:GKIL_3133"/>
<dbReference type="InterPro" id="IPR050318">
    <property type="entry name" value="DENR/SUI1_TIF"/>
</dbReference>
<evidence type="ECO:0000313" key="6">
    <source>
        <dbReference type="EMBL" id="AGY59379.1"/>
    </source>
</evidence>
<proteinExistence type="inferred from homology"/>
<dbReference type="Gene3D" id="3.30.780.10">
    <property type="entry name" value="SUI1-like domain"/>
    <property type="match status" value="1"/>
</dbReference>
<dbReference type="InterPro" id="IPR001950">
    <property type="entry name" value="SUI1"/>
</dbReference>
<protein>
    <submittedName>
        <fullName evidence="6">Translation initiation factor Sui1</fullName>
    </submittedName>
</protein>
<comment type="similarity">
    <text evidence="1">Belongs to the SUI1 family.</text>
</comment>
<dbReference type="PROSITE" id="PS50296">
    <property type="entry name" value="SUI1"/>
    <property type="match status" value="1"/>
</dbReference>
<name>U5QP81_GLOK1</name>
<dbReference type="GO" id="GO:0003729">
    <property type="term" value="F:mRNA binding"/>
    <property type="evidence" value="ECO:0007669"/>
    <property type="project" value="TreeGrafter"/>
</dbReference>
<dbReference type="GO" id="GO:0006417">
    <property type="term" value="P:regulation of translation"/>
    <property type="evidence" value="ECO:0007669"/>
    <property type="project" value="UniProtKB-KW"/>
</dbReference>
<dbReference type="PANTHER" id="PTHR12789:SF0">
    <property type="entry name" value="DENSITY-REGULATED PROTEIN"/>
    <property type="match status" value="1"/>
</dbReference>
<dbReference type="AlphaFoldDB" id="U5QP81"/>
<dbReference type="PIRSF" id="PIRSF037511">
    <property type="entry name" value="Transl_init_SUI1_pro"/>
    <property type="match status" value="1"/>
</dbReference>
<evidence type="ECO:0000256" key="1">
    <source>
        <dbReference type="ARBA" id="ARBA00005422"/>
    </source>
</evidence>
<evidence type="ECO:0000256" key="3">
    <source>
        <dbReference type="ARBA" id="ARBA00022917"/>
    </source>
</evidence>
<dbReference type="InterPro" id="IPR036877">
    <property type="entry name" value="SUI1_dom_sf"/>
</dbReference>
<dbReference type="Pfam" id="PF01253">
    <property type="entry name" value="SUI1"/>
    <property type="match status" value="1"/>
</dbReference>
<dbReference type="GO" id="GO:0003743">
    <property type="term" value="F:translation initiation factor activity"/>
    <property type="evidence" value="ECO:0007669"/>
    <property type="project" value="UniProtKB-KW"/>
</dbReference>
<dbReference type="EMBL" id="CP003587">
    <property type="protein sequence ID" value="AGY59379.1"/>
    <property type="molecule type" value="Genomic_DNA"/>
</dbReference>
<keyword evidence="7" id="KW-1185">Reference proteome</keyword>
<evidence type="ECO:0000313" key="7">
    <source>
        <dbReference type="Proteomes" id="UP000017396"/>
    </source>
</evidence>
<evidence type="ECO:0000256" key="2">
    <source>
        <dbReference type="ARBA" id="ARBA00022845"/>
    </source>
</evidence>
<dbReference type="GO" id="GO:0002188">
    <property type="term" value="P:translation reinitiation"/>
    <property type="evidence" value="ECO:0007669"/>
    <property type="project" value="TreeGrafter"/>
</dbReference>
<dbReference type="Proteomes" id="UP000017396">
    <property type="component" value="Chromosome"/>
</dbReference>
<dbReference type="STRING" id="1183438.GKIL_3133"/>
<dbReference type="InterPro" id="IPR005872">
    <property type="entry name" value="SUI1_arc_bac"/>
</dbReference>
<gene>
    <name evidence="6" type="ORF">GKIL_3133</name>
</gene>
<evidence type="ECO:0000259" key="5">
    <source>
        <dbReference type="PROSITE" id="PS50296"/>
    </source>
</evidence>
<keyword evidence="3" id="KW-0648">Protein biosynthesis</keyword>
<dbReference type="CDD" id="cd11567">
    <property type="entry name" value="YciH_like"/>
    <property type="match status" value="1"/>
</dbReference>
<dbReference type="HOGENOM" id="CLU_082805_4_1_3"/>
<dbReference type="eggNOG" id="COG0023">
    <property type="taxonomic scope" value="Bacteria"/>
</dbReference>
<accession>U5QP81</accession>
<keyword evidence="6" id="KW-0396">Initiation factor</keyword>
<organism evidence="6 7">
    <name type="scientific">Gloeobacter kilaueensis (strain ATCC BAA-2537 / CCAP 1431/1 / ULC 316 / JS1)</name>
    <dbReference type="NCBI Taxonomy" id="1183438"/>
    <lineage>
        <taxon>Bacteria</taxon>
        <taxon>Bacillati</taxon>
        <taxon>Cyanobacteriota</taxon>
        <taxon>Cyanophyceae</taxon>
        <taxon>Gloeobacterales</taxon>
        <taxon>Gloeobacteraceae</taxon>
        <taxon>Gloeobacter</taxon>
    </lineage>
</organism>
<evidence type="ECO:0000256" key="4">
    <source>
        <dbReference type="SAM" id="MobiDB-lite"/>
    </source>
</evidence>
<keyword evidence="2" id="KW-0810">Translation regulation</keyword>
<dbReference type="PANTHER" id="PTHR12789">
    <property type="entry name" value="DENSITY-REGULATED PROTEIN HOMOLOG"/>
    <property type="match status" value="1"/>
</dbReference>
<feature type="domain" description="SUI1" evidence="5">
    <location>
        <begin position="49"/>
        <end position="109"/>
    </location>
</feature>
<sequence>MSPDRIVYSTHPRPEPRCEGCGAPQSECSCPVAEIPPRKQTARLAHDRKRRRGKVVTVVSGLQLSEVNLSELARLLKNRCGAGGTVKDDEIEIQGEHRDKVAMILQELGYKTKLVGG</sequence>